<feature type="domain" description="Histidine kinase" evidence="10">
    <location>
        <begin position="225"/>
        <end position="438"/>
    </location>
</feature>
<protein>
    <recommendedName>
        <fullName evidence="2">histidine kinase</fullName>
        <ecNumber evidence="2">2.7.13.3</ecNumber>
    </recommendedName>
</protein>
<evidence type="ECO:0000256" key="3">
    <source>
        <dbReference type="ARBA" id="ARBA00022553"/>
    </source>
</evidence>
<keyword evidence="7" id="KW-0067">ATP-binding</keyword>
<evidence type="ECO:0000256" key="1">
    <source>
        <dbReference type="ARBA" id="ARBA00000085"/>
    </source>
</evidence>
<dbReference type="EC" id="2.7.13.3" evidence="2"/>
<dbReference type="InterPro" id="IPR011623">
    <property type="entry name" value="7TMR_DISM_rcpt_extracell_dom1"/>
</dbReference>
<dbReference type="PANTHER" id="PTHR43065:SF10">
    <property type="entry name" value="PEROXIDE STRESS-ACTIVATED HISTIDINE KINASE MAK3"/>
    <property type="match status" value="1"/>
</dbReference>
<keyword evidence="5" id="KW-0547">Nucleotide-binding</keyword>
<keyword evidence="8" id="KW-0902">Two-component regulatory system</keyword>
<accession>A0A347TGV6</accession>
<dbReference type="InterPro" id="IPR036890">
    <property type="entry name" value="HATPase_C_sf"/>
</dbReference>
<dbReference type="GO" id="GO:0004673">
    <property type="term" value="F:protein histidine kinase activity"/>
    <property type="evidence" value="ECO:0007669"/>
    <property type="project" value="UniProtKB-EC"/>
</dbReference>
<keyword evidence="13" id="KW-1185">Reference proteome</keyword>
<evidence type="ECO:0000256" key="7">
    <source>
        <dbReference type="ARBA" id="ARBA00022840"/>
    </source>
</evidence>
<evidence type="ECO:0000313" key="13">
    <source>
        <dbReference type="Proteomes" id="UP000224740"/>
    </source>
</evidence>
<evidence type="ECO:0000256" key="8">
    <source>
        <dbReference type="ARBA" id="ARBA00023012"/>
    </source>
</evidence>
<keyword evidence="9" id="KW-0812">Transmembrane</keyword>
<comment type="catalytic activity">
    <reaction evidence="1">
        <text>ATP + protein L-histidine = ADP + protein N-phospho-L-histidine.</text>
        <dbReference type="EC" id="2.7.13.3"/>
    </reaction>
</comment>
<dbReference type="GO" id="GO:0000160">
    <property type="term" value="P:phosphorelay signal transduction system"/>
    <property type="evidence" value="ECO:0007669"/>
    <property type="project" value="UniProtKB-KW"/>
</dbReference>
<keyword evidence="9" id="KW-0472">Membrane</keyword>
<dbReference type="Pfam" id="PF07695">
    <property type="entry name" value="7TMR-DISM_7TM"/>
    <property type="match status" value="1"/>
</dbReference>
<dbReference type="AlphaFoldDB" id="A0A347TGV6"/>
<dbReference type="Proteomes" id="UP000224740">
    <property type="component" value="Unassembled WGS sequence"/>
</dbReference>
<evidence type="ECO:0000256" key="9">
    <source>
        <dbReference type="SAM" id="Phobius"/>
    </source>
</evidence>
<dbReference type="PANTHER" id="PTHR43065">
    <property type="entry name" value="SENSOR HISTIDINE KINASE"/>
    <property type="match status" value="1"/>
</dbReference>
<evidence type="ECO:0000256" key="6">
    <source>
        <dbReference type="ARBA" id="ARBA00022777"/>
    </source>
</evidence>
<feature type="transmembrane region" description="Helical" evidence="9">
    <location>
        <begin position="36"/>
        <end position="54"/>
    </location>
</feature>
<keyword evidence="6 11" id="KW-0418">Kinase</keyword>
<evidence type="ECO:0000313" key="11">
    <source>
        <dbReference type="EMBL" id="AXX85834.1"/>
    </source>
</evidence>
<evidence type="ECO:0000313" key="14">
    <source>
        <dbReference type="Proteomes" id="UP000264693"/>
    </source>
</evidence>
<feature type="transmembrane region" description="Helical" evidence="9">
    <location>
        <begin position="121"/>
        <end position="138"/>
    </location>
</feature>
<proteinExistence type="predicted"/>
<keyword evidence="9" id="KW-1133">Transmembrane helix</keyword>
<dbReference type="InterPro" id="IPR004358">
    <property type="entry name" value="Sig_transdc_His_kin-like_C"/>
</dbReference>
<dbReference type="SUPFAM" id="SSF55874">
    <property type="entry name" value="ATPase domain of HSP90 chaperone/DNA topoisomerase II/histidine kinase"/>
    <property type="match status" value="1"/>
</dbReference>
<reference evidence="11 14" key="3">
    <citation type="submission" date="2018-08" db="EMBL/GenBank/DDBJ databases">
        <title>Complete genome of the Arcobacter marinus type strain JCM 15502.</title>
        <authorList>
            <person name="Miller W.G."/>
            <person name="Yee E."/>
            <person name="Huynh S."/>
            <person name="Parker C.T."/>
        </authorList>
    </citation>
    <scope>NUCLEOTIDE SEQUENCE [LARGE SCALE GENOMIC DNA]</scope>
    <source>
        <strain evidence="11 14">JCM 15502</strain>
    </source>
</reference>
<keyword evidence="3" id="KW-0597">Phosphoprotein</keyword>
<dbReference type="GO" id="GO:0005524">
    <property type="term" value="F:ATP binding"/>
    <property type="evidence" value="ECO:0007669"/>
    <property type="project" value="UniProtKB-KW"/>
</dbReference>
<dbReference type="Proteomes" id="UP000264693">
    <property type="component" value="Chromosome"/>
</dbReference>
<reference evidence="13" key="1">
    <citation type="submission" date="2017-09" db="EMBL/GenBank/DDBJ databases">
        <title>Arcobacter canalis sp. nov., a new species isolated from a water canal contaminated with urban sewage.</title>
        <authorList>
            <person name="Perez-Cataluna A."/>
            <person name="Salas-Masso N."/>
            <person name="Figueras M.J."/>
        </authorList>
    </citation>
    <scope>NUCLEOTIDE SEQUENCE [LARGE SCALE GENOMIC DNA]</scope>
    <source>
        <strain evidence="13">CECT 7727</strain>
    </source>
</reference>
<keyword evidence="4" id="KW-0808">Transferase</keyword>
<dbReference type="EMBL" id="CP032101">
    <property type="protein sequence ID" value="AXX85834.1"/>
    <property type="molecule type" value="Genomic_DNA"/>
</dbReference>
<dbReference type="SMART" id="SM00387">
    <property type="entry name" value="HATPase_c"/>
    <property type="match status" value="1"/>
</dbReference>
<evidence type="ECO:0000256" key="5">
    <source>
        <dbReference type="ARBA" id="ARBA00022741"/>
    </source>
</evidence>
<feature type="transmembrane region" description="Helical" evidence="9">
    <location>
        <begin position="176"/>
        <end position="193"/>
    </location>
</feature>
<sequence length="438" mass="50822">MFDINIVLAYGVTFGILLMSILFTAIRYVYLKELFYLAYCLMQIFSLAYIVIYSQFFEIPPIFKEISLGFATIFAIIFAFAFFKVEFIPIFKSIKELMIFTAFLIFVLATVFYHYMLFEYLPYSVVYFLLFLSVIFNIKDGVKPTLIYVVGWSFVCLFLYIIQFKTLYVRSGYVDLVLVAFAIEAILFTFSLANKQKELKNQNINYENMLLHQSRLAKSGAMIGNIAHQWRQPLNNLSYIFMNIKTRFENGKLKQDYFDKKFMQANEQLQFMSKTIDDFKDFYTPAKNKEDFLVKESINKALTILNASLKQQRVDLTLTFHTSEVSKIYGISNEFSQVILTLIKNSIEALSNQEYPKIDIDVYSNHSSLIVKISDNGAGISKKELPKLFKPYFTTKEDGFGIGLYLVKTIIEDSFKGTIEAKPLKKGLEFIITIEKSF</sequence>
<reference evidence="12" key="2">
    <citation type="submission" date="2017-09" db="EMBL/GenBank/DDBJ databases">
        <authorList>
            <person name="Perez-Cataluna A."/>
            <person name="Figueras M.J."/>
            <person name="Salas-Masso N."/>
        </authorList>
    </citation>
    <scope>NUCLEOTIDE SEQUENCE</scope>
    <source>
        <strain evidence="12">CECT 7727</strain>
    </source>
</reference>
<dbReference type="Gene3D" id="1.10.287.130">
    <property type="match status" value="1"/>
</dbReference>
<feature type="transmembrane region" description="Helical" evidence="9">
    <location>
        <begin position="145"/>
        <end position="164"/>
    </location>
</feature>
<feature type="transmembrane region" description="Helical" evidence="9">
    <location>
        <begin position="97"/>
        <end position="115"/>
    </location>
</feature>
<feature type="transmembrane region" description="Helical" evidence="9">
    <location>
        <begin position="6"/>
        <end position="29"/>
    </location>
</feature>
<feature type="transmembrane region" description="Helical" evidence="9">
    <location>
        <begin position="66"/>
        <end position="85"/>
    </location>
</feature>
<evidence type="ECO:0000256" key="4">
    <source>
        <dbReference type="ARBA" id="ARBA00022679"/>
    </source>
</evidence>
<dbReference type="RefSeq" id="WP_099310641.1">
    <property type="nucleotide sequence ID" value="NZ_CP032101.1"/>
</dbReference>
<organism evidence="11 14">
    <name type="scientific">Malaciobacter marinus</name>
    <dbReference type="NCBI Taxonomy" id="505249"/>
    <lineage>
        <taxon>Bacteria</taxon>
        <taxon>Pseudomonadati</taxon>
        <taxon>Campylobacterota</taxon>
        <taxon>Epsilonproteobacteria</taxon>
        <taxon>Campylobacterales</taxon>
        <taxon>Arcobacteraceae</taxon>
        <taxon>Malaciobacter</taxon>
    </lineage>
</organism>
<dbReference type="PROSITE" id="PS50109">
    <property type="entry name" value="HIS_KIN"/>
    <property type="match status" value="1"/>
</dbReference>
<evidence type="ECO:0000256" key="2">
    <source>
        <dbReference type="ARBA" id="ARBA00012438"/>
    </source>
</evidence>
<evidence type="ECO:0000259" key="10">
    <source>
        <dbReference type="PROSITE" id="PS50109"/>
    </source>
</evidence>
<dbReference type="InterPro" id="IPR005467">
    <property type="entry name" value="His_kinase_dom"/>
</dbReference>
<dbReference type="KEGG" id="amar:AMRN_0033"/>
<gene>
    <name evidence="11" type="ORF">AMRN_0033</name>
    <name evidence="12" type="ORF">CPH92_04915</name>
</gene>
<name>A0A347TGV6_9BACT</name>
<dbReference type="PRINTS" id="PR00344">
    <property type="entry name" value="BCTRLSENSOR"/>
</dbReference>
<dbReference type="EMBL" id="NXAO01000019">
    <property type="protein sequence ID" value="PHO15771.1"/>
    <property type="molecule type" value="Genomic_DNA"/>
</dbReference>
<evidence type="ECO:0000313" key="12">
    <source>
        <dbReference type="EMBL" id="PHO15771.1"/>
    </source>
</evidence>
<dbReference type="InterPro" id="IPR003594">
    <property type="entry name" value="HATPase_dom"/>
</dbReference>
<dbReference type="Pfam" id="PF02518">
    <property type="entry name" value="HATPase_c"/>
    <property type="match status" value="1"/>
</dbReference>
<dbReference type="Gene3D" id="3.30.565.10">
    <property type="entry name" value="Histidine kinase-like ATPase, C-terminal domain"/>
    <property type="match status" value="1"/>
</dbReference>